<dbReference type="GO" id="GO:0005886">
    <property type="term" value="C:plasma membrane"/>
    <property type="evidence" value="ECO:0007669"/>
    <property type="project" value="TreeGrafter"/>
</dbReference>
<dbReference type="InterPro" id="IPR017981">
    <property type="entry name" value="GPCR_2-like_7TM"/>
</dbReference>
<dbReference type="OMA" id="AFCWITE"/>
<dbReference type="EMBL" id="AFYH01217686">
    <property type="status" value="NOT_ANNOTATED_CDS"/>
    <property type="molecule type" value="Genomic_DNA"/>
</dbReference>
<reference evidence="8" key="1">
    <citation type="submission" date="2011-08" db="EMBL/GenBank/DDBJ databases">
        <title>The draft genome of Latimeria chalumnae.</title>
        <authorList>
            <person name="Di Palma F."/>
            <person name="Alfoldi J."/>
            <person name="Johnson J."/>
            <person name="Berlin A."/>
            <person name="Gnerre S."/>
            <person name="Jaffe D."/>
            <person name="MacCallum I."/>
            <person name="Young S."/>
            <person name="Walker B.J."/>
            <person name="Lander E."/>
            <person name="Lindblad-Toh K."/>
        </authorList>
    </citation>
    <scope>NUCLEOTIDE SEQUENCE [LARGE SCALE GENOMIC DNA]</scope>
    <source>
        <strain evidence="8">Wild caught</strain>
    </source>
</reference>
<evidence type="ECO:0000256" key="2">
    <source>
        <dbReference type="ARBA" id="ARBA00022692"/>
    </source>
</evidence>
<dbReference type="GO" id="GO:0004930">
    <property type="term" value="F:G protein-coupled receptor activity"/>
    <property type="evidence" value="ECO:0007669"/>
    <property type="project" value="InterPro"/>
</dbReference>
<evidence type="ECO:0000256" key="4">
    <source>
        <dbReference type="ARBA" id="ARBA00023136"/>
    </source>
</evidence>
<evidence type="ECO:0000256" key="3">
    <source>
        <dbReference type="ARBA" id="ARBA00022989"/>
    </source>
</evidence>
<reference evidence="7" key="3">
    <citation type="submission" date="2025-09" db="UniProtKB">
        <authorList>
            <consortium name="Ensembl"/>
        </authorList>
    </citation>
    <scope>IDENTIFICATION</scope>
</reference>
<keyword evidence="8" id="KW-1185">Reference proteome</keyword>
<dbReference type="PANTHER" id="PTHR12011:SF326">
    <property type="entry name" value="ADHESION G-PROTEIN COUPLED RECEPTOR G5"/>
    <property type="match status" value="1"/>
</dbReference>
<dbReference type="Gene3D" id="1.20.1070.10">
    <property type="entry name" value="Rhodopsin 7-helix transmembrane proteins"/>
    <property type="match status" value="1"/>
</dbReference>
<reference evidence="7" key="2">
    <citation type="submission" date="2025-08" db="UniProtKB">
        <authorList>
            <consortium name="Ensembl"/>
        </authorList>
    </citation>
    <scope>IDENTIFICATION</scope>
</reference>
<evidence type="ECO:0000313" key="7">
    <source>
        <dbReference type="Ensembl" id="ENSLACP00000022764.1"/>
    </source>
</evidence>
<evidence type="ECO:0000313" key="8">
    <source>
        <dbReference type="Proteomes" id="UP000008672"/>
    </source>
</evidence>
<feature type="transmembrane region" description="Helical" evidence="5">
    <location>
        <begin position="113"/>
        <end position="133"/>
    </location>
</feature>
<feature type="transmembrane region" description="Helical" evidence="5">
    <location>
        <begin position="28"/>
        <end position="47"/>
    </location>
</feature>
<name>M3XJ58_LATCH</name>
<dbReference type="InParanoid" id="M3XJ58"/>
<dbReference type="HOGENOM" id="CLU_1427555_0_0_1"/>
<dbReference type="eggNOG" id="KOG4193">
    <property type="taxonomic scope" value="Eukaryota"/>
</dbReference>
<dbReference type="Ensembl" id="ENSLACT00000025912.1">
    <property type="protein sequence ID" value="ENSLACP00000022764.1"/>
    <property type="gene ID" value="ENSLACG00000022421.1"/>
</dbReference>
<feature type="transmembrane region" description="Helical" evidence="5">
    <location>
        <begin position="82"/>
        <end position="101"/>
    </location>
</feature>
<evidence type="ECO:0000256" key="5">
    <source>
        <dbReference type="SAM" id="Phobius"/>
    </source>
</evidence>
<sequence length="190" mass="21271">MTWMGINGFALFMQIYVSFKGYEPSVRLLSLIGWGVPALVVILILIAKRDTYGIYSIKITGADNMAFMCWITDSVVRNVTNVGYFGLIFTLNLIVFVWAIVKATACNQKCSNGKAVCGFLGFSSLLGLTWGLAFASVRAWLVPQLYIFTILNSIHGLYLVVWYSAFRRNQSARRDSQCSYQSSKAGQEKR</sequence>
<comment type="subcellular location">
    <subcellularLocation>
        <location evidence="1">Membrane</location>
        <topology evidence="1">Multi-pass membrane protein</topology>
    </subcellularLocation>
</comment>
<keyword evidence="4 5" id="KW-0472">Membrane</keyword>
<dbReference type="GO" id="GO:0007166">
    <property type="term" value="P:cell surface receptor signaling pathway"/>
    <property type="evidence" value="ECO:0007669"/>
    <property type="project" value="InterPro"/>
</dbReference>
<dbReference type="AlphaFoldDB" id="M3XJ58"/>
<feature type="transmembrane region" description="Helical" evidence="5">
    <location>
        <begin position="145"/>
        <end position="166"/>
    </location>
</feature>
<keyword evidence="3 5" id="KW-1133">Transmembrane helix</keyword>
<proteinExistence type="predicted"/>
<dbReference type="Proteomes" id="UP000008672">
    <property type="component" value="Unassembled WGS sequence"/>
</dbReference>
<dbReference type="PROSITE" id="PS50261">
    <property type="entry name" value="G_PROTEIN_RECEP_F2_4"/>
    <property type="match status" value="1"/>
</dbReference>
<dbReference type="STRING" id="7897.ENSLACP00000022764"/>
<dbReference type="EMBL" id="AFYH01217685">
    <property type="status" value="NOT_ANNOTATED_CDS"/>
    <property type="molecule type" value="Genomic_DNA"/>
</dbReference>
<protein>
    <recommendedName>
        <fullName evidence="6">G-protein coupled receptors family 2 profile 2 domain-containing protein</fullName>
    </recommendedName>
</protein>
<keyword evidence="2 5" id="KW-0812">Transmembrane</keyword>
<dbReference type="Bgee" id="ENSLACG00000022421">
    <property type="expression patterns" value="Expressed in muscle tissue and 2 other cell types or tissues"/>
</dbReference>
<accession>M3XJ58</accession>
<dbReference type="GO" id="GO:0007189">
    <property type="term" value="P:adenylate cyclase-activating G protein-coupled receptor signaling pathway"/>
    <property type="evidence" value="ECO:0007669"/>
    <property type="project" value="TreeGrafter"/>
</dbReference>
<evidence type="ECO:0000256" key="1">
    <source>
        <dbReference type="ARBA" id="ARBA00004141"/>
    </source>
</evidence>
<dbReference type="GeneTree" id="ENSGT00940000161359"/>
<dbReference type="Pfam" id="PF00002">
    <property type="entry name" value="7tm_2"/>
    <property type="match status" value="1"/>
</dbReference>
<organism evidence="7 8">
    <name type="scientific">Latimeria chalumnae</name>
    <name type="common">Coelacanth</name>
    <dbReference type="NCBI Taxonomy" id="7897"/>
    <lineage>
        <taxon>Eukaryota</taxon>
        <taxon>Metazoa</taxon>
        <taxon>Chordata</taxon>
        <taxon>Craniata</taxon>
        <taxon>Vertebrata</taxon>
        <taxon>Euteleostomi</taxon>
        <taxon>Coelacanthiformes</taxon>
        <taxon>Coelacanthidae</taxon>
        <taxon>Latimeria</taxon>
    </lineage>
</organism>
<dbReference type="InterPro" id="IPR000832">
    <property type="entry name" value="GPCR_2_secretin-like"/>
</dbReference>
<feature type="domain" description="G-protein coupled receptors family 2 profile 2" evidence="6">
    <location>
        <begin position="1"/>
        <end position="167"/>
    </location>
</feature>
<evidence type="ECO:0000259" key="6">
    <source>
        <dbReference type="PROSITE" id="PS50261"/>
    </source>
</evidence>
<dbReference type="PANTHER" id="PTHR12011">
    <property type="entry name" value="ADHESION G-PROTEIN COUPLED RECEPTOR"/>
    <property type="match status" value="1"/>
</dbReference>